<gene>
    <name evidence="1" type="ORF">HMPREF0401_01147</name>
</gene>
<proteinExistence type="predicted"/>
<evidence type="ECO:0000313" key="2">
    <source>
        <dbReference type="Proteomes" id="UP000004160"/>
    </source>
</evidence>
<sequence>MLKMRKAQKTVKRQIKINEKKEIKFIEKPTESELDALSLKTLLLSLEIVIGNHQKVWKNEKDGYLNPYYKILIGRCKNLTSDIYNKCYDDVKEQDIEYEDNFYTRQVMTAHVKDCANSIWEKAPLSFEDKLQRLPAGFTDTIYSWNGLIKNFKLDRVKKIINEFDIKEEVQELIKSSEKYLDMVDREIMKIKTA</sequence>
<accession>F7KZX6</accession>
<dbReference type="Proteomes" id="UP000004160">
    <property type="component" value="Unassembled WGS sequence"/>
</dbReference>
<dbReference type="PATRIC" id="fig|457403.8.peg.1159"/>
<dbReference type="AlphaFoldDB" id="F7KZX6"/>
<dbReference type="EMBL" id="ACUO01000016">
    <property type="protein sequence ID" value="EGN67131.1"/>
    <property type="molecule type" value="Genomic_DNA"/>
</dbReference>
<reference evidence="1" key="1">
    <citation type="submission" date="2011-05" db="EMBL/GenBank/DDBJ databases">
        <title>The Genome Sequence of Fusobacterium sp. 11_3_2.</title>
        <authorList>
            <consortium name="The Broad Institute Genome Sequencing Platform"/>
            <person name="Earl A."/>
            <person name="Ward D."/>
            <person name="Feldgarden M."/>
            <person name="Gevers D."/>
            <person name="Sibley C.D."/>
            <person name="White A.P."/>
            <person name="Crowley S."/>
            <person name="Surette M."/>
            <person name="Strauss J.C."/>
            <person name="Ambrose C.E."/>
            <person name="Allen-Vercoe E."/>
            <person name="Young S.K."/>
            <person name="Zeng Q."/>
            <person name="Gargeya S."/>
            <person name="Fitzgerald M."/>
            <person name="Haas B."/>
            <person name="Abouelleil A."/>
            <person name="Alvarado L."/>
            <person name="Arachchi H.M."/>
            <person name="Berlin A."/>
            <person name="Brown A."/>
            <person name="Chapman S.B."/>
            <person name="Chen Z."/>
            <person name="Dunbar C."/>
            <person name="Freedman E."/>
            <person name="Gearin G."/>
            <person name="Gellesch M."/>
            <person name="Goldberg J."/>
            <person name="Griggs A."/>
            <person name="Gujja S."/>
            <person name="Heiman D."/>
            <person name="Howarth C."/>
            <person name="Larson L."/>
            <person name="Lui A."/>
            <person name="MacDonald P.J.P."/>
            <person name="Mehta T."/>
            <person name="Montmayeur A."/>
            <person name="Murphy C."/>
            <person name="Neiman D."/>
            <person name="Pearson M."/>
            <person name="Priest M."/>
            <person name="Roberts A."/>
            <person name="Saif S."/>
            <person name="Shea T."/>
            <person name="Shenoy N."/>
            <person name="Sisk P."/>
            <person name="Stolte C."/>
            <person name="Sykes S."/>
            <person name="Wortman J."/>
            <person name="Nusbaum C."/>
            <person name="Birren B."/>
        </authorList>
    </citation>
    <scope>NUCLEOTIDE SEQUENCE [LARGE SCALE GENOMIC DNA]</scope>
    <source>
        <strain evidence="1">11_3_2</strain>
    </source>
</reference>
<evidence type="ECO:0000313" key="1">
    <source>
        <dbReference type="EMBL" id="EGN67131.1"/>
    </source>
</evidence>
<name>F7KZX6_9FUSO</name>
<keyword evidence="2" id="KW-1185">Reference proteome</keyword>
<dbReference type="HOGENOM" id="CLU_1419639_0_0_0"/>
<protein>
    <submittedName>
        <fullName evidence="1">Uncharacterized protein</fullName>
    </submittedName>
</protein>
<organism evidence="1 2">
    <name type="scientific">Fusobacterium animalis 11_3_2</name>
    <dbReference type="NCBI Taxonomy" id="457403"/>
    <lineage>
        <taxon>Bacteria</taxon>
        <taxon>Fusobacteriati</taxon>
        <taxon>Fusobacteriota</taxon>
        <taxon>Fusobacteriia</taxon>
        <taxon>Fusobacteriales</taxon>
        <taxon>Fusobacteriaceae</taxon>
        <taxon>Fusobacterium</taxon>
    </lineage>
</organism>
<comment type="caution">
    <text evidence="1">The sequence shown here is derived from an EMBL/GenBank/DDBJ whole genome shotgun (WGS) entry which is preliminary data.</text>
</comment>